<gene>
    <name evidence="3" type="ORF">Fadolivirus_1_1401</name>
</gene>
<evidence type="ECO:0000259" key="2">
    <source>
        <dbReference type="SMART" id="SM00382"/>
    </source>
</evidence>
<dbReference type="PANTHER" id="PTHR23070">
    <property type="entry name" value="BCS1 AAA-TYPE ATPASE"/>
    <property type="match status" value="1"/>
</dbReference>
<dbReference type="Pfam" id="PF00004">
    <property type="entry name" value="AAA"/>
    <property type="match status" value="1"/>
</dbReference>
<evidence type="ECO:0000313" key="3">
    <source>
        <dbReference type="EMBL" id="QKF94859.1"/>
    </source>
</evidence>
<proteinExistence type="inferred from homology"/>
<dbReference type="InterPro" id="IPR003593">
    <property type="entry name" value="AAA+_ATPase"/>
</dbReference>
<dbReference type="PROSITE" id="PS00674">
    <property type="entry name" value="AAA"/>
    <property type="match status" value="1"/>
</dbReference>
<accession>A0A7D3QWR3</accession>
<protein>
    <submittedName>
        <fullName evidence="3">AAA ATPase protein</fullName>
    </submittedName>
</protein>
<dbReference type="Proteomes" id="UP001162001">
    <property type="component" value="Segment"/>
</dbReference>
<feature type="domain" description="AAA+ ATPase" evidence="2">
    <location>
        <begin position="223"/>
        <end position="346"/>
    </location>
</feature>
<dbReference type="EMBL" id="MT418680">
    <property type="protein sequence ID" value="QKF94859.1"/>
    <property type="molecule type" value="Genomic_DNA"/>
</dbReference>
<comment type="similarity">
    <text evidence="1">Belongs to the AAA ATPase family. BCS1 subfamily.</text>
</comment>
<dbReference type="InterPro" id="IPR003959">
    <property type="entry name" value="ATPase_AAA_core"/>
</dbReference>
<dbReference type="SUPFAM" id="SSF52540">
    <property type="entry name" value="P-loop containing nucleoside triphosphate hydrolases"/>
    <property type="match status" value="1"/>
</dbReference>
<organism evidence="3 4">
    <name type="scientific">Fadolivirus FV1/VV64</name>
    <dbReference type="NCBI Taxonomy" id="3070911"/>
    <lineage>
        <taxon>Viruses</taxon>
        <taxon>Varidnaviria</taxon>
        <taxon>Bamfordvirae</taxon>
        <taxon>Nucleocytoviricota</taxon>
        <taxon>Megaviricetes</taxon>
        <taxon>Imitervirales</taxon>
        <taxon>Mimiviridae</taxon>
        <taxon>Klosneuvirinae</taxon>
        <taxon>Fadolivirus</taxon>
        <taxon>Fadolivirus algeromassiliense</taxon>
    </lineage>
</organism>
<reference evidence="3 4" key="1">
    <citation type="submission" date="2020-04" db="EMBL/GenBank/DDBJ databases">
        <title>Advantages and limits of metagenomic assembly and binning of a giant virus.</title>
        <authorList>
            <person name="Schulz F."/>
            <person name="Andreani J."/>
            <person name="Francis R."/>
            <person name="Boudjemaa H."/>
            <person name="Bou Khalil J.Y."/>
            <person name="Lee J."/>
            <person name="La Scola B."/>
            <person name="Woyke T."/>
        </authorList>
    </citation>
    <scope>NUCLEOTIDE SEQUENCE [LARGE SCALE GENOMIC DNA]</scope>
    <source>
        <strain evidence="3 4">FV1/VV64</strain>
    </source>
</reference>
<dbReference type="GO" id="GO:0016887">
    <property type="term" value="F:ATP hydrolysis activity"/>
    <property type="evidence" value="ECO:0007669"/>
    <property type="project" value="InterPro"/>
</dbReference>
<sequence>MSSDLTFDNTGIRIKVPTEFKESDLLLKVQPKKEKEVPVQKFRSFAITCMNGYLTVKGKNIKMIHLYDILIEHGMSKTIPIHVSLSPTTFTGFDFHPAAYNGPTVWYFEWNGVECSITSNHQTQHIIWIRVHDMTPGLGEQIIDELADELLKYWKDPVPNANLVVYTTQSTIHGYQWRQLCVKKHRDIDTIYIDSSIKDKLINQLSKFYELGDMYDRYGVTWKRVHLFHGPPGSGKTSTILALASIFGKHIAKLTLTPDLNSQSLEILFQTLPQNTFLLLEDVDALFTERKATGSIDFSTLLNCMDGLTTQRGMVLFMTTNHVTKLDQAFTRPGRVDFVLEFNLPGKQELAQALKTLGSQYAHEHEEFLEKCSNQMSIAGLQKHLFDCIMEEKKSILF</sequence>
<dbReference type="GO" id="GO:0005524">
    <property type="term" value="F:ATP binding"/>
    <property type="evidence" value="ECO:0007669"/>
    <property type="project" value="InterPro"/>
</dbReference>
<dbReference type="InterPro" id="IPR027417">
    <property type="entry name" value="P-loop_NTPase"/>
</dbReference>
<dbReference type="Gene3D" id="3.40.50.300">
    <property type="entry name" value="P-loop containing nucleotide triphosphate hydrolases"/>
    <property type="match status" value="1"/>
</dbReference>
<dbReference type="InterPro" id="IPR050747">
    <property type="entry name" value="Mitochondrial_chaperone_BCS1"/>
</dbReference>
<name>A0A7D3QWR3_9VIRU</name>
<evidence type="ECO:0000313" key="4">
    <source>
        <dbReference type="Proteomes" id="UP001162001"/>
    </source>
</evidence>
<keyword evidence="4" id="KW-1185">Reference proteome</keyword>
<dbReference type="InterPro" id="IPR003960">
    <property type="entry name" value="ATPase_AAA_CS"/>
</dbReference>
<dbReference type="SMART" id="SM00382">
    <property type="entry name" value="AAA"/>
    <property type="match status" value="1"/>
</dbReference>
<evidence type="ECO:0000256" key="1">
    <source>
        <dbReference type="ARBA" id="ARBA00007448"/>
    </source>
</evidence>